<reference evidence="1 2" key="1">
    <citation type="submission" date="2012-08" db="EMBL/GenBank/DDBJ databases">
        <title>Oryza genome evolution.</title>
        <authorList>
            <person name="Wing R.A."/>
        </authorList>
    </citation>
    <scope>NUCLEOTIDE SEQUENCE</scope>
</reference>
<name>A0A0D9X706_9ORYZ</name>
<sequence length="116" mass="12767">MHIQNSRFESGIPLSFVTSIGRFRTCIDGGPAGRREIDLARASPAQSRAEHLDRFWVRGASGWRGSIEGARRRGRAALVRAWSAARFAGCSLRKLPKGTAISFTVSDYLYVISRGV</sequence>
<evidence type="ECO:0000313" key="2">
    <source>
        <dbReference type="Proteomes" id="UP000032180"/>
    </source>
</evidence>
<reference evidence="1" key="3">
    <citation type="submission" date="2015-04" db="UniProtKB">
        <authorList>
            <consortium name="EnsemblPlants"/>
        </authorList>
    </citation>
    <scope>IDENTIFICATION</scope>
</reference>
<protein>
    <submittedName>
        <fullName evidence="1">Uncharacterized protein</fullName>
    </submittedName>
</protein>
<organism evidence="1 2">
    <name type="scientific">Leersia perrieri</name>
    <dbReference type="NCBI Taxonomy" id="77586"/>
    <lineage>
        <taxon>Eukaryota</taxon>
        <taxon>Viridiplantae</taxon>
        <taxon>Streptophyta</taxon>
        <taxon>Embryophyta</taxon>
        <taxon>Tracheophyta</taxon>
        <taxon>Spermatophyta</taxon>
        <taxon>Magnoliopsida</taxon>
        <taxon>Liliopsida</taxon>
        <taxon>Poales</taxon>
        <taxon>Poaceae</taxon>
        <taxon>BOP clade</taxon>
        <taxon>Oryzoideae</taxon>
        <taxon>Oryzeae</taxon>
        <taxon>Oryzinae</taxon>
        <taxon>Leersia</taxon>
    </lineage>
</organism>
<dbReference type="Proteomes" id="UP000032180">
    <property type="component" value="Chromosome 8"/>
</dbReference>
<dbReference type="EnsemblPlants" id="LPERR08G09810.1">
    <property type="protein sequence ID" value="LPERR08G09810.1"/>
    <property type="gene ID" value="LPERR08G09810"/>
</dbReference>
<reference evidence="2" key="2">
    <citation type="submission" date="2013-12" db="EMBL/GenBank/DDBJ databases">
        <authorList>
            <person name="Yu Y."/>
            <person name="Lee S."/>
            <person name="de Baynast K."/>
            <person name="Wissotski M."/>
            <person name="Liu L."/>
            <person name="Talag J."/>
            <person name="Goicoechea J."/>
            <person name="Angelova A."/>
            <person name="Jetty R."/>
            <person name="Kudrna D."/>
            <person name="Golser W."/>
            <person name="Rivera L."/>
            <person name="Zhang J."/>
            <person name="Wing R."/>
        </authorList>
    </citation>
    <scope>NUCLEOTIDE SEQUENCE</scope>
</reference>
<evidence type="ECO:0000313" key="1">
    <source>
        <dbReference type="EnsemblPlants" id="LPERR08G09810.1"/>
    </source>
</evidence>
<keyword evidence="2" id="KW-1185">Reference proteome</keyword>
<dbReference type="AlphaFoldDB" id="A0A0D9X706"/>
<dbReference type="Gramene" id="LPERR08G09810.1">
    <property type="protein sequence ID" value="LPERR08G09810.1"/>
    <property type="gene ID" value="LPERR08G09810"/>
</dbReference>
<accession>A0A0D9X706</accession>
<dbReference type="HOGENOM" id="CLU_2100411_0_0_1"/>
<proteinExistence type="predicted"/>